<dbReference type="InterPro" id="IPR018151">
    <property type="entry name" value="TF_GreA/GreB_CS"/>
</dbReference>
<dbReference type="GO" id="GO:0032784">
    <property type="term" value="P:regulation of DNA-templated transcription elongation"/>
    <property type="evidence" value="ECO:0007669"/>
    <property type="project" value="UniProtKB-UniRule"/>
</dbReference>
<evidence type="ECO:0000256" key="1">
    <source>
        <dbReference type="ARBA" id="ARBA00008213"/>
    </source>
</evidence>
<keyword evidence="3 8" id="KW-0805">Transcription regulation</keyword>
<dbReference type="RefSeq" id="WP_154533783.1">
    <property type="nucleotide sequence ID" value="NZ_VUNG01000010.1"/>
</dbReference>
<dbReference type="PROSITE" id="PS00830">
    <property type="entry name" value="GREAB_2"/>
    <property type="match status" value="1"/>
</dbReference>
<dbReference type="GO" id="GO:0006354">
    <property type="term" value="P:DNA-templated transcription elongation"/>
    <property type="evidence" value="ECO:0007669"/>
    <property type="project" value="TreeGrafter"/>
</dbReference>
<evidence type="ECO:0000256" key="3">
    <source>
        <dbReference type="ARBA" id="ARBA00023015"/>
    </source>
</evidence>
<evidence type="ECO:0000313" key="12">
    <source>
        <dbReference type="EMBL" id="MST84204.1"/>
    </source>
</evidence>
<keyword evidence="5 8" id="KW-0804">Transcription</keyword>
<dbReference type="InterPro" id="IPR001437">
    <property type="entry name" value="Tscrpt_elong_fac_GreA/B_C"/>
</dbReference>
<comment type="caution">
    <text evidence="12">The sequence shown here is derived from an EMBL/GenBank/DDBJ whole genome shotgun (WGS) entry which is preliminary data.</text>
</comment>
<keyword evidence="13" id="KW-1185">Reference proteome</keyword>
<comment type="similarity">
    <text evidence="1 8 9">Belongs to the GreA/GreB family.</text>
</comment>
<feature type="domain" description="Transcription elongation factor GreA/GreB N-terminal" evidence="11">
    <location>
        <begin position="3"/>
        <end position="72"/>
    </location>
</feature>
<organism evidence="12 13">
    <name type="scientific">Hallella mizrahii</name>
    <dbReference type="NCBI Taxonomy" id="2606637"/>
    <lineage>
        <taxon>Bacteria</taxon>
        <taxon>Pseudomonadati</taxon>
        <taxon>Bacteroidota</taxon>
        <taxon>Bacteroidia</taxon>
        <taxon>Bacteroidales</taxon>
        <taxon>Prevotellaceae</taxon>
        <taxon>Hallella</taxon>
    </lineage>
</organism>
<keyword evidence="4 8" id="KW-0238">DNA-binding</keyword>
<dbReference type="GO" id="GO:0003746">
    <property type="term" value="F:translation elongation factor activity"/>
    <property type="evidence" value="ECO:0007669"/>
    <property type="project" value="UniProtKB-KW"/>
</dbReference>
<feature type="domain" description="Transcription elongation factor GreA/GreB C-terminal" evidence="10">
    <location>
        <begin position="80"/>
        <end position="153"/>
    </location>
</feature>
<evidence type="ECO:0000256" key="6">
    <source>
        <dbReference type="ARBA" id="ARBA00024916"/>
    </source>
</evidence>
<dbReference type="FunFam" id="1.10.287.180:FF:000001">
    <property type="entry name" value="Transcription elongation factor GreA"/>
    <property type="match status" value="1"/>
</dbReference>
<dbReference type="Pfam" id="PF03449">
    <property type="entry name" value="GreA_GreB_N"/>
    <property type="match status" value="1"/>
</dbReference>
<evidence type="ECO:0000256" key="8">
    <source>
        <dbReference type="HAMAP-Rule" id="MF_00105"/>
    </source>
</evidence>
<evidence type="ECO:0000256" key="2">
    <source>
        <dbReference type="ARBA" id="ARBA00013729"/>
    </source>
</evidence>
<dbReference type="Pfam" id="PF01272">
    <property type="entry name" value="GreA_GreB"/>
    <property type="match status" value="1"/>
</dbReference>
<proteinExistence type="inferred from homology"/>
<protein>
    <recommendedName>
        <fullName evidence="2 8">Transcription elongation factor GreA</fullName>
    </recommendedName>
    <alternativeName>
        <fullName evidence="7 8">Transcript cleavage factor GreA</fullName>
    </alternativeName>
</protein>
<dbReference type="InterPro" id="IPR006359">
    <property type="entry name" value="Tscrpt_elong_fac_GreA"/>
</dbReference>
<dbReference type="Gene3D" id="1.10.287.180">
    <property type="entry name" value="Transcription elongation factor, GreA/GreB, N-terminal domain"/>
    <property type="match status" value="1"/>
</dbReference>
<dbReference type="InterPro" id="IPR036953">
    <property type="entry name" value="GreA/GreB_C_sf"/>
</dbReference>
<dbReference type="PANTHER" id="PTHR30437:SF4">
    <property type="entry name" value="TRANSCRIPTION ELONGATION FACTOR GREA"/>
    <property type="match status" value="1"/>
</dbReference>
<reference evidence="12 13" key="1">
    <citation type="submission" date="2019-08" db="EMBL/GenBank/DDBJ databases">
        <title>In-depth cultivation of the pig gut microbiome towards novel bacterial diversity and tailored functional studies.</title>
        <authorList>
            <person name="Wylensek D."/>
            <person name="Hitch T.C.A."/>
            <person name="Clavel T."/>
        </authorList>
    </citation>
    <scope>NUCLEOTIDE SEQUENCE [LARGE SCALE GENOMIC DNA]</scope>
    <source>
        <strain evidence="12 13">LKV-178-WT-2A</strain>
    </source>
</reference>
<accession>A0A7K0KED6</accession>
<dbReference type="InterPro" id="IPR028624">
    <property type="entry name" value="Tscrpt_elong_fac_GreA/B"/>
</dbReference>
<dbReference type="AlphaFoldDB" id="A0A7K0KED6"/>
<dbReference type="NCBIfam" id="TIGR01462">
    <property type="entry name" value="greA"/>
    <property type="match status" value="1"/>
</dbReference>
<evidence type="ECO:0000313" key="13">
    <source>
        <dbReference type="Proteomes" id="UP000438914"/>
    </source>
</evidence>
<keyword evidence="12" id="KW-0251">Elongation factor</keyword>
<name>A0A7K0KED6_9BACT</name>
<evidence type="ECO:0000256" key="4">
    <source>
        <dbReference type="ARBA" id="ARBA00023125"/>
    </source>
</evidence>
<dbReference type="GO" id="GO:0003677">
    <property type="term" value="F:DNA binding"/>
    <property type="evidence" value="ECO:0007669"/>
    <property type="project" value="UniProtKB-UniRule"/>
</dbReference>
<gene>
    <name evidence="8 12" type="primary">greA</name>
    <name evidence="12" type="ORF">FYJ73_05905</name>
</gene>
<dbReference type="InterPro" id="IPR022691">
    <property type="entry name" value="Tscrpt_elong_fac_GreA/B_N"/>
</dbReference>
<dbReference type="PIRSF" id="PIRSF006092">
    <property type="entry name" value="GreA_GreB"/>
    <property type="match status" value="1"/>
</dbReference>
<dbReference type="InterPro" id="IPR023459">
    <property type="entry name" value="Tscrpt_elong_fac_GreA/B_fam"/>
</dbReference>
<dbReference type="EMBL" id="VUNG01000010">
    <property type="protein sequence ID" value="MST84204.1"/>
    <property type="molecule type" value="Genomic_DNA"/>
</dbReference>
<dbReference type="GO" id="GO:0070063">
    <property type="term" value="F:RNA polymerase binding"/>
    <property type="evidence" value="ECO:0007669"/>
    <property type="project" value="InterPro"/>
</dbReference>
<keyword evidence="12" id="KW-0648">Protein biosynthesis</keyword>
<evidence type="ECO:0000259" key="10">
    <source>
        <dbReference type="Pfam" id="PF01272"/>
    </source>
</evidence>
<evidence type="ECO:0000256" key="5">
    <source>
        <dbReference type="ARBA" id="ARBA00023163"/>
    </source>
</evidence>
<comment type="function">
    <text evidence="6 8 9">Necessary for efficient RNA polymerase transcription elongation past template-encoded arresting sites. The arresting sites in DNA have the property of trapping a certain fraction of elongating RNA polymerases that pass through, resulting in locked ternary complexes. Cleavage of the nascent transcript by cleavage factors such as GreA or GreB allows the resumption of elongation from the new 3'terminus. GreA releases sequences of 2 to 3 nucleotides.</text>
</comment>
<dbReference type="HAMAP" id="MF_00105">
    <property type="entry name" value="GreA_GreB"/>
    <property type="match status" value="1"/>
</dbReference>
<evidence type="ECO:0000256" key="9">
    <source>
        <dbReference type="RuleBase" id="RU000556"/>
    </source>
</evidence>
<dbReference type="PANTHER" id="PTHR30437">
    <property type="entry name" value="TRANSCRIPTION ELONGATION FACTOR GREA"/>
    <property type="match status" value="1"/>
</dbReference>
<evidence type="ECO:0000259" key="11">
    <source>
        <dbReference type="Pfam" id="PF03449"/>
    </source>
</evidence>
<dbReference type="Gene3D" id="3.10.50.30">
    <property type="entry name" value="Transcription elongation factor, GreA/GreB, C-terminal domain"/>
    <property type="match status" value="1"/>
</dbReference>
<dbReference type="InterPro" id="IPR036805">
    <property type="entry name" value="Tscrpt_elong_fac_GreA/B_N_sf"/>
</dbReference>
<dbReference type="NCBIfam" id="NF001263">
    <property type="entry name" value="PRK00226.1-4"/>
    <property type="match status" value="1"/>
</dbReference>
<dbReference type="SUPFAM" id="SSF46557">
    <property type="entry name" value="GreA transcript cleavage protein, N-terminal domain"/>
    <property type="match status" value="1"/>
</dbReference>
<dbReference type="Proteomes" id="UP000438914">
    <property type="component" value="Unassembled WGS sequence"/>
</dbReference>
<sequence length="154" mass="17371">MEFMSQEGYDELVAELNHMIKVELPKAIDAVSEARDKGDLSENFEYRAAKREHSRLLGRIRFKQNVLAHARVLEADRVNADSVQLLCKVEITDLTHDRKLCYTLASPHEANLREGKISIKSPIAQALLNRRVGDVVNVKVPAGILQLRIESISL</sequence>
<dbReference type="SUPFAM" id="SSF54534">
    <property type="entry name" value="FKBP-like"/>
    <property type="match status" value="1"/>
</dbReference>
<evidence type="ECO:0000256" key="7">
    <source>
        <dbReference type="ARBA" id="ARBA00030776"/>
    </source>
</evidence>